<proteinExistence type="predicted"/>
<dbReference type="InterPro" id="IPR027417">
    <property type="entry name" value="P-loop_NTPase"/>
</dbReference>
<gene>
    <name evidence="2" type="ORF">BC643_4183</name>
</gene>
<organism evidence="2 3">
    <name type="scientific">Mangrovibacterium diazotrophicum</name>
    <dbReference type="NCBI Taxonomy" id="1261403"/>
    <lineage>
        <taxon>Bacteria</taxon>
        <taxon>Pseudomonadati</taxon>
        <taxon>Bacteroidota</taxon>
        <taxon>Bacteroidia</taxon>
        <taxon>Marinilabiliales</taxon>
        <taxon>Prolixibacteraceae</taxon>
        <taxon>Mangrovibacterium</taxon>
    </lineage>
</organism>
<dbReference type="Gene3D" id="3.90.320.10">
    <property type="match status" value="1"/>
</dbReference>
<keyword evidence="3" id="KW-1185">Reference proteome</keyword>
<dbReference type="InterPro" id="IPR038726">
    <property type="entry name" value="PDDEXK_AddAB-type"/>
</dbReference>
<dbReference type="RefSeq" id="WP_120275182.1">
    <property type="nucleotide sequence ID" value="NZ_RAPN01000004.1"/>
</dbReference>
<comment type="caution">
    <text evidence="2">The sequence shown here is derived from an EMBL/GenBank/DDBJ whole genome shotgun (WGS) entry which is preliminary data.</text>
</comment>
<evidence type="ECO:0000313" key="2">
    <source>
        <dbReference type="EMBL" id="RKD86490.1"/>
    </source>
</evidence>
<dbReference type="EMBL" id="RAPN01000004">
    <property type="protein sequence ID" value="RKD86490.1"/>
    <property type="molecule type" value="Genomic_DNA"/>
</dbReference>
<dbReference type="SUPFAM" id="SSF52540">
    <property type="entry name" value="P-loop containing nucleoside triphosphate hydrolases"/>
    <property type="match status" value="1"/>
</dbReference>
<reference evidence="2 3" key="1">
    <citation type="submission" date="2018-09" db="EMBL/GenBank/DDBJ databases">
        <title>Genomic Encyclopedia of Archaeal and Bacterial Type Strains, Phase II (KMG-II): from individual species to whole genera.</title>
        <authorList>
            <person name="Goeker M."/>
        </authorList>
    </citation>
    <scope>NUCLEOTIDE SEQUENCE [LARGE SCALE GENOMIC DNA]</scope>
    <source>
        <strain evidence="2 3">DSM 27148</strain>
    </source>
</reference>
<accession>A0A419VWG1</accession>
<name>A0A419VWG1_9BACT</name>
<dbReference type="Proteomes" id="UP000283387">
    <property type="component" value="Unassembled WGS sequence"/>
</dbReference>
<evidence type="ECO:0000313" key="3">
    <source>
        <dbReference type="Proteomes" id="UP000283387"/>
    </source>
</evidence>
<protein>
    <submittedName>
        <fullName evidence="2">PD-(D/E)XK nuclease superfamily protein</fullName>
    </submittedName>
</protein>
<feature type="domain" description="PD-(D/E)XK endonuclease-like" evidence="1">
    <location>
        <begin position="657"/>
        <end position="945"/>
    </location>
</feature>
<evidence type="ECO:0000259" key="1">
    <source>
        <dbReference type="Pfam" id="PF12705"/>
    </source>
</evidence>
<dbReference type="Pfam" id="PF12705">
    <property type="entry name" value="PDDEXK_1"/>
    <property type="match status" value="1"/>
</dbReference>
<sequence>MEPFLKQVARHLYQSQHEKIDRVTVVFPSRRSGVFFNAYLNELIEKPILGPQAITINELVSKLSGVQISDHISQILTLHQIYKAETGHDESLDDFFFWGEILLNDFNDIDKYLLDANDLFRNISDLKDIERRFEYLSAEQKEAIEKFWGTIGKAGASVNREKFMQIWNKLASVYNRFRDELKKEGLAYTGMLYRDLVENWREETEKLLEAERYLFVGFNALNAAEEKLLSYFKKSGKGQFFWDYDPAFLDDVQHEAGVFIRRNLVKFPMPEGFELTGGDSALRKMTIVSVPGQVAQTQVLNHPKFAGASGAKPRFDETAMVLADEGLLVPLVSAAGAQYNRINITMGYPIQNTPVYSFINLLIELQKNYRYYGNEDSFYYKPVLALLNHQLLANPVTKEIVRSIHRENKIYVRVSDLAQDDLLKVIFSKLSSWEQAADYLMTVIEQLARRLAITAENEADPALEAEYLYQVYLAIQRLQATLREHHPAQISLALFFRILLQHLQRISIPFEGEPLSGLQVMGVLETRNLDFKRLFMFSVNEGRLPNSSATHSFIPYNLRKAFGLPAYEEHDAMYAYYFYRLINRAEEVVMVYDSSGDGMNSGEMSRYLFQLLYDSPVKPEVFQLNFDFKSTEAEPIAIASTQKHRDVLLNRYSERKLSPSALNAYLDCKLKFYFKYIAGIKETDELLEEVDPRLFGNLFHFASELIYSNFVGKQVQKEDLDAMLKNDVLIRKAIHDAFVREYYKDKALKEVKITGKNILIAENLHTYLTRMLENDKEFAPFKIVELEGNCEAEFKIETEAGEKRIKLGGIVDRIDQTKDGLRIIDYKTGRSLVLAFNNFEDFYRRDADNRPKEIFQTLVYSEIYRRMNGTTAIQPSIYKIDTFFTGDFDPTVKMRGQSLTYDLISEPFVESLQELLQEIFSPDNCFDQTTKKRKCESCPYNVICRRV</sequence>
<dbReference type="OrthoDB" id="9762792at2"/>
<dbReference type="AlphaFoldDB" id="A0A419VWG1"/>
<dbReference type="InterPro" id="IPR011604">
    <property type="entry name" value="PDDEXK-like_dom_sf"/>
</dbReference>